<evidence type="ECO:0000313" key="1">
    <source>
        <dbReference type="EMBL" id="CAG9568356.1"/>
    </source>
</evidence>
<comment type="caution">
    <text evidence="1">The sequence shown here is derived from an EMBL/GenBank/DDBJ whole genome shotgun (WGS) entry which is preliminary data.</text>
</comment>
<sequence length="82" mass="9067">MIPKYHDVLSLHPLLCLGECDEGTHAYTIGCGYLEPEPTCEDPHPSIDQGILICDFMACYCDSPTVRNKLIGKCVPLDECPQ</sequence>
<dbReference type="Gene3D" id="2.10.25.10">
    <property type="entry name" value="Laminin"/>
    <property type="match status" value="1"/>
</dbReference>
<protein>
    <submittedName>
        <fullName evidence="1">(African queen) hypothetical protein</fullName>
    </submittedName>
</protein>
<dbReference type="EMBL" id="CAKASE010000060">
    <property type="protein sequence ID" value="CAG9568356.1"/>
    <property type="molecule type" value="Genomic_DNA"/>
</dbReference>
<dbReference type="OrthoDB" id="8113025at2759"/>
<accession>A0A8J2QT98</accession>
<proteinExistence type="predicted"/>
<dbReference type="AlphaFoldDB" id="A0A8J2QT98"/>
<organism evidence="1 2">
    <name type="scientific">Danaus chrysippus</name>
    <name type="common">African queen</name>
    <dbReference type="NCBI Taxonomy" id="151541"/>
    <lineage>
        <taxon>Eukaryota</taxon>
        <taxon>Metazoa</taxon>
        <taxon>Ecdysozoa</taxon>
        <taxon>Arthropoda</taxon>
        <taxon>Hexapoda</taxon>
        <taxon>Insecta</taxon>
        <taxon>Pterygota</taxon>
        <taxon>Neoptera</taxon>
        <taxon>Endopterygota</taxon>
        <taxon>Lepidoptera</taxon>
        <taxon>Glossata</taxon>
        <taxon>Ditrysia</taxon>
        <taxon>Papilionoidea</taxon>
        <taxon>Nymphalidae</taxon>
        <taxon>Danainae</taxon>
        <taxon>Danaini</taxon>
        <taxon>Danaina</taxon>
        <taxon>Danaus</taxon>
        <taxon>Anosia</taxon>
    </lineage>
</organism>
<keyword evidence="2" id="KW-1185">Reference proteome</keyword>
<dbReference type="SUPFAM" id="SSF57567">
    <property type="entry name" value="Serine protease inhibitors"/>
    <property type="match status" value="1"/>
</dbReference>
<gene>
    <name evidence="1" type="ORF">DCHRY22_LOCUS8252</name>
</gene>
<name>A0A8J2QT98_9NEOP</name>
<dbReference type="Proteomes" id="UP000789524">
    <property type="component" value="Unassembled WGS sequence"/>
</dbReference>
<evidence type="ECO:0000313" key="2">
    <source>
        <dbReference type="Proteomes" id="UP000789524"/>
    </source>
</evidence>
<reference evidence="1" key="1">
    <citation type="submission" date="2021-09" db="EMBL/GenBank/DDBJ databases">
        <authorList>
            <person name="Martin H S."/>
        </authorList>
    </citation>
    <scope>NUCLEOTIDE SEQUENCE</scope>
</reference>
<dbReference type="InterPro" id="IPR036084">
    <property type="entry name" value="Ser_inhib-like_sf"/>
</dbReference>